<dbReference type="PANTHER" id="PTHR37031:SF2">
    <property type="entry name" value="PHOD-LIKE PHOSPHATASE METALLOPHOSPHATASE DOMAIN-CONTAINING PROTEIN"/>
    <property type="match status" value="1"/>
</dbReference>
<dbReference type="Pfam" id="PF09423">
    <property type="entry name" value="PhoD"/>
    <property type="match status" value="1"/>
</dbReference>
<dbReference type="PANTHER" id="PTHR37031">
    <property type="entry name" value="METALLOPHOSPHATASE BINDING DOMAIN PROTEIN"/>
    <property type="match status" value="1"/>
</dbReference>
<name>A0A0H5RF39_9EUKA</name>
<organism evidence="4">
    <name type="scientific">Spongospora subterranea</name>
    <dbReference type="NCBI Taxonomy" id="70186"/>
    <lineage>
        <taxon>Eukaryota</taxon>
        <taxon>Sar</taxon>
        <taxon>Rhizaria</taxon>
        <taxon>Endomyxa</taxon>
        <taxon>Phytomyxea</taxon>
        <taxon>Plasmodiophorida</taxon>
        <taxon>Plasmodiophoridae</taxon>
        <taxon>Spongospora</taxon>
    </lineage>
</organism>
<feature type="transmembrane region" description="Helical" evidence="1">
    <location>
        <begin position="493"/>
        <end position="512"/>
    </location>
</feature>
<reference evidence="4" key="1">
    <citation type="submission" date="2015-04" db="EMBL/GenBank/DDBJ databases">
        <title>The genome sequence of the plant pathogenic Rhizarian Plasmodiophora brassicae reveals insights in its biotrophic life cycle and the origin of chitin synthesis.</title>
        <authorList>
            <person name="Schwelm A."/>
            <person name="Fogelqvist J."/>
            <person name="Knaust A."/>
            <person name="Julke S."/>
            <person name="Lilja T."/>
            <person name="Dhandapani V."/>
            <person name="Bonilla-Rosso G."/>
            <person name="Karlsson M."/>
            <person name="Shevchenko A."/>
            <person name="Choi S.R."/>
            <person name="Kim H.G."/>
            <person name="Park J.Y."/>
            <person name="Lim Y.P."/>
            <person name="Ludwig-Muller J."/>
            <person name="Dixelius C."/>
        </authorList>
    </citation>
    <scope>NUCLEOTIDE SEQUENCE</scope>
    <source>
        <tissue evidence="4">Potato root galls</tissue>
    </source>
</reference>
<keyword evidence="1" id="KW-1133">Transmembrane helix</keyword>
<evidence type="ECO:0000313" key="4">
    <source>
        <dbReference type="EMBL" id="CRZ07249.1"/>
    </source>
</evidence>
<feature type="chain" id="PRO_5005223970" description="PhoD-like phosphatase metallophosphatase domain-containing protein" evidence="2">
    <location>
        <begin position="22"/>
        <end position="524"/>
    </location>
</feature>
<dbReference type="InterPro" id="IPR038607">
    <property type="entry name" value="PhoD-like_sf"/>
</dbReference>
<accession>A0A0H5RF39</accession>
<keyword evidence="2" id="KW-0732">Signal</keyword>
<protein>
    <recommendedName>
        <fullName evidence="3">PhoD-like phosphatase metallophosphatase domain-containing protein</fullName>
    </recommendedName>
</protein>
<keyword evidence="1" id="KW-0472">Membrane</keyword>
<dbReference type="EMBL" id="HACM01006807">
    <property type="protein sequence ID" value="CRZ07249.1"/>
    <property type="molecule type" value="Transcribed_RNA"/>
</dbReference>
<feature type="domain" description="PhoD-like phosphatase metallophosphatase" evidence="3">
    <location>
        <begin position="123"/>
        <end position="419"/>
    </location>
</feature>
<evidence type="ECO:0000256" key="2">
    <source>
        <dbReference type="SAM" id="SignalP"/>
    </source>
</evidence>
<sequence>MIVVSILRLLAISISCLTISAIPQFQEPILIVVGDVNTNNARIMYDALDRHLVHTPVQAVLSLSGEDIYSETLIIAEKPSIWILSSLEPGQHYLIHLSSKNGISSRASFSTLSSNRDSSFKIVIASCNNFDSDHDGSFLKQLSEDENVQSRIGMMHIGDQIYADPIFHNWNRGGRLKPFEVLLEEFRSAYRRVWSAPEMRTLLSTAANWMLLDDHDIINNLDAEHFRDGRGPLLLAGRQALLEYQFQLHRDVFHENGTELSQVCADFNKVISSFAFIFVDTRFQRTFSFDGNAPMLGKAQMHRVNTSIHRYGQDTSISRMFVVSSVPFMFAPFKWFATLADIVEGEKLTSHSVHRRETSTLLDLVGKFANKSTFLAGDVHLFLRSRICQKATSHATSSRHCIEQIVTSGVTVASTAANQLKVCIFHFMCLFLGPRQLGSWELVPDAVNIGHNALIVNGQSENYEAIPIFYKSPSQWTQASQNVFNLGFRIRAWQTNAIVLTAVSVMVTTLIYRIRRNSKRKTHN</sequence>
<evidence type="ECO:0000256" key="1">
    <source>
        <dbReference type="SAM" id="Phobius"/>
    </source>
</evidence>
<dbReference type="AlphaFoldDB" id="A0A0H5RF39"/>
<evidence type="ECO:0000259" key="3">
    <source>
        <dbReference type="Pfam" id="PF09423"/>
    </source>
</evidence>
<keyword evidence="1" id="KW-0812">Transmembrane</keyword>
<dbReference type="Gene3D" id="3.60.21.70">
    <property type="entry name" value="PhoD-like phosphatase"/>
    <property type="match status" value="1"/>
</dbReference>
<feature type="signal peptide" evidence="2">
    <location>
        <begin position="1"/>
        <end position="21"/>
    </location>
</feature>
<dbReference type="InterPro" id="IPR018946">
    <property type="entry name" value="PhoD-like_MPP"/>
</dbReference>
<proteinExistence type="predicted"/>